<protein>
    <submittedName>
        <fullName evidence="3">Uncharacterized protein</fullName>
    </submittedName>
</protein>
<proteinExistence type="predicted"/>
<evidence type="ECO:0000256" key="2">
    <source>
        <dbReference type="SAM" id="MobiDB-lite"/>
    </source>
</evidence>
<evidence type="ECO:0000313" key="4">
    <source>
        <dbReference type="Proteomes" id="UP000515947"/>
    </source>
</evidence>
<feature type="region of interest" description="Disordered" evidence="2">
    <location>
        <begin position="104"/>
        <end position="145"/>
    </location>
</feature>
<feature type="region of interest" description="Disordered" evidence="2">
    <location>
        <begin position="26"/>
        <end position="47"/>
    </location>
</feature>
<keyword evidence="1" id="KW-0175">Coiled coil</keyword>
<gene>
    <name evidence="3" type="ORF">H9L09_18150</name>
</gene>
<sequence length="1306" mass="138754">MPPRRPRRRALRAVDPLRFAAGWRWVEPGEAAPGPADGAGGGGDAGSEDRIRVDLIRPRDLVALSVTFTGCELWFGGSGPAAVRPRAGQVARMKVEHTFQHGFEEATYEDASTVPSTEPGTGGSPAPDSWPPDPAGSRATPPVGFRPARPSRLVFAVPDGETVEFSTAGILAAMRRLELVLHPLALPGDAPTTGSLGRKPLIVWEPPFLHLGDGLVARLHADGPVIERAGARFLRENPPPDTTTVAGALEQARSVRRARALLASSTPAVGGRTALPEGGLFAPGRGLVPGIIGAIRARRTLSRRPTDDETAVEAPFRLLLSPGPEARFAHAVGPVPAGDADAHVELWHSRLASRPTTEGGPPDEHNRRRRIVRALWTRDRDWVGDSWKDAGLDTQPAINPLSHADPRDPAQAVDPPFLGSLDRSDRNMIVRQTAETWRGDSGPIAPVPVGADALWLSSIGAWLDLHGAWTTRPYSEAGMSSLLAWDHVAPMGRDQYVRVVYPGYLYPFGHQAALVKVTERKMKDVTEPVAALYQRMFLVVGERTRTYADRRLPFTRVDVRPLVSPVIERPGNVTGDSQDTFFWPRVGGQRFAFTLDALDHDDRPVRLHTPLVWVSEAFNSAPQRAAVDTAYAADPSRRVDLSGQKVAFVPSGAGPDPTLESAAVWLLGQAGLGESTPRMSAASVVVPAVQQLSRTGPIAISYFEGYVAGGFGSPAAGEVWAAVNVGGGGEPAQQDPTVPLPQLKFGAGAASGSDKAGGFLSPDLPIRGLSRATGPIGDLDGMVAGTFDPQKFLMGALPKLFGLVSLADLVKLLPDDLAQAPSVLTETLGRIEQLGLDVQRLAAQAQDAVVEAEKLVGRAQEKSAHLQQQAQQALAAAHQVAASADDLVEQFITLLTALAGVDLGDVEAAIAPTFTALDALLADVRALAALLPPQAATVLDRLADGLTEIAAAEDLVQDFFNLVNGFDPSSVQQRFRFEWKPQLQPWPQAAPILELGDGGRDNLVLAVEGRVGGDGTADVTASAEIRDISLLLFPGTPLMRVPFDHLFFKAGTTGKPEVDVVLGEIEFLGLLSFVEVIKDLIPLDGFSDPPFLDVSPAGATAGFTLALPSVAIGVFNLSNMSLGADVDVPFLGRTLTVGFNFCTREQPFTLTVMCLGGGGWFLIRVAPDGLDVLELGLEAGAALAVDFGVASGSISAMIGIYIRLEGEKGSLTGYFRLRGEVDVLGLISASIELYMELLYEFDTGKMVGRATITVEVDVLFFSGSVQVSAERRFAGSNGDPSYREILGAEDGTSPAWDEYCLAFAAD</sequence>
<keyword evidence="4" id="KW-1185">Reference proteome</keyword>
<evidence type="ECO:0000256" key="1">
    <source>
        <dbReference type="SAM" id="Coils"/>
    </source>
</evidence>
<reference evidence="3 4" key="1">
    <citation type="submission" date="2020-08" db="EMBL/GenBank/DDBJ databases">
        <title>Genome sequence of Nocardioides mesophilus KACC 16243T.</title>
        <authorList>
            <person name="Hyun D.-W."/>
            <person name="Bae J.-W."/>
        </authorList>
    </citation>
    <scope>NUCLEOTIDE SEQUENCE [LARGE SCALE GENOMIC DNA]</scope>
    <source>
        <strain evidence="3 4">KACC 16243</strain>
    </source>
</reference>
<dbReference type="Proteomes" id="UP000515947">
    <property type="component" value="Chromosome"/>
</dbReference>
<dbReference type="RefSeq" id="WP_187578220.1">
    <property type="nucleotide sequence ID" value="NZ_CP060713.1"/>
</dbReference>
<feature type="coiled-coil region" evidence="1">
    <location>
        <begin position="842"/>
        <end position="869"/>
    </location>
</feature>
<accession>A0A7G9R9V3</accession>
<name>A0A7G9R9V3_9ACTN</name>
<organism evidence="3 4">
    <name type="scientific">Nocardioides mesophilus</name>
    <dbReference type="NCBI Taxonomy" id="433659"/>
    <lineage>
        <taxon>Bacteria</taxon>
        <taxon>Bacillati</taxon>
        <taxon>Actinomycetota</taxon>
        <taxon>Actinomycetes</taxon>
        <taxon>Propionibacteriales</taxon>
        <taxon>Nocardioidaceae</taxon>
        <taxon>Nocardioides</taxon>
    </lineage>
</organism>
<dbReference type="EMBL" id="CP060713">
    <property type="protein sequence ID" value="QNN52378.1"/>
    <property type="molecule type" value="Genomic_DNA"/>
</dbReference>
<dbReference type="KEGG" id="nmes:H9L09_18150"/>
<evidence type="ECO:0000313" key="3">
    <source>
        <dbReference type="EMBL" id="QNN52378.1"/>
    </source>
</evidence>